<reference evidence="1" key="1">
    <citation type="submission" date="2024-05" db="EMBL/GenBank/DDBJ databases">
        <title>30 novel species of actinomycetes from the DSMZ collection.</title>
        <authorList>
            <person name="Nouioui I."/>
        </authorList>
    </citation>
    <scope>NUCLEOTIDE SEQUENCE</scope>
    <source>
        <strain evidence="1">DSM 41529</strain>
    </source>
</reference>
<proteinExistence type="predicted"/>
<evidence type="ECO:0000313" key="1">
    <source>
        <dbReference type="EMBL" id="MDT0547675.1"/>
    </source>
</evidence>
<comment type="caution">
    <text evidence="1">The sequence shown here is derived from an EMBL/GenBank/DDBJ whole genome shotgun (WGS) entry which is preliminary data.</text>
</comment>
<evidence type="ECO:0000313" key="2">
    <source>
        <dbReference type="Proteomes" id="UP001180754"/>
    </source>
</evidence>
<dbReference type="EMBL" id="JAVRFD010000021">
    <property type="protein sequence ID" value="MDT0547675.1"/>
    <property type="molecule type" value="Genomic_DNA"/>
</dbReference>
<accession>A0ABU2XRI4</accession>
<gene>
    <name evidence="1" type="ORF">RND15_34035</name>
</gene>
<protein>
    <submittedName>
        <fullName evidence="1">Uncharacterized protein</fullName>
    </submittedName>
</protein>
<sequence length="51" mass="5296">MTFAEQVVGLTSRYGRQTPVLQRTVGALGVVLAARAVVRLGLMLGIVGGRG</sequence>
<dbReference type="RefSeq" id="WP_311728199.1">
    <property type="nucleotide sequence ID" value="NZ_JAVRFD010000021.1"/>
</dbReference>
<dbReference type="Proteomes" id="UP001180754">
    <property type="component" value="Unassembled WGS sequence"/>
</dbReference>
<organism evidence="1 2">
    <name type="scientific">Streptomyces lonegramiae</name>
    <dbReference type="NCBI Taxonomy" id="3075524"/>
    <lineage>
        <taxon>Bacteria</taxon>
        <taxon>Bacillati</taxon>
        <taxon>Actinomycetota</taxon>
        <taxon>Actinomycetes</taxon>
        <taxon>Kitasatosporales</taxon>
        <taxon>Streptomycetaceae</taxon>
        <taxon>Streptomyces</taxon>
    </lineage>
</organism>
<keyword evidence="2" id="KW-1185">Reference proteome</keyword>
<name>A0ABU2XRI4_9ACTN</name>